<dbReference type="GO" id="GO:0010971">
    <property type="term" value="P:positive regulation of G2/M transition of mitotic cell cycle"/>
    <property type="evidence" value="ECO:0007669"/>
    <property type="project" value="TreeGrafter"/>
</dbReference>
<feature type="compositionally biased region" description="Pro residues" evidence="1">
    <location>
        <begin position="353"/>
        <end position="372"/>
    </location>
</feature>
<feature type="compositionally biased region" description="Polar residues" evidence="1">
    <location>
        <begin position="213"/>
        <end position="223"/>
    </location>
</feature>
<feature type="compositionally biased region" description="Polar residues" evidence="1">
    <location>
        <begin position="335"/>
        <end position="352"/>
    </location>
</feature>
<dbReference type="PANTHER" id="PTHR28089:SF1">
    <property type="entry name" value="PROTEIN ZDS1-RELATED"/>
    <property type="match status" value="1"/>
</dbReference>
<dbReference type="SMART" id="SM01327">
    <property type="entry name" value="Zds_C"/>
    <property type="match status" value="1"/>
</dbReference>
<feature type="compositionally biased region" description="Basic and acidic residues" evidence="1">
    <location>
        <begin position="198"/>
        <end position="207"/>
    </location>
</feature>
<dbReference type="Proteomes" id="UP001362999">
    <property type="component" value="Unassembled WGS sequence"/>
</dbReference>
<evidence type="ECO:0000256" key="1">
    <source>
        <dbReference type="SAM" id="MobiDB-lite"/>
    </source>
</evidence>
<feature type="compositionally biased region" description="Basic residues" evidence="1">
    <location>
        <begin position="179"/>
        <end position="190"/>
    </location>
</feature>
<organism evidence="3 4">
    <name type="scientific">Favolaschia claudopus</name>
    <dbReference type="NCBI Taxonomy" id="2862362"/>
    <lineage>
        <taxon>Eukaryota</taxon>
        <taxon>Fungi</taxon>
        <taxon>Dikarya</taxon>
        <taxon>Basidiomycota</taxon>
        <taxon>Agaricomycotina</taxon>
        <taxon>Agaricomycetes</taxon>
        <taxon>Agaricomycetidae</taxon>
        <taxon>Agaricales</taxon>
        <taxon>Marasmiineae</taxon>
        <taxon>Mycenaceae</taxon>
        <taxon>Favolaschia</taxon>
    </lineage>
</organism>
<feature type="compositionally biased region" description="Pro residues" evidence="1">
    <location>
        <begin position="730"/>
        <end position="744"/>
    </location>
</feature>
<feature type="region of interest" description="Disordered" evidence="1">
    <location>
        <begin position="557"/>
        <end position="854"/>
    </location>
</feature>
<evidence type="ECO:0000259" key="2">
    <source>
        <dbReference type="SMART" id="SM01327"/>
    </source>
</evidence>
<gene>
    <name evidence="3" type="ORF">R3P38DRAFT_3324195</name>
</gene>
<name>A0AAW0AIA2_9AGAR</name>
<keyword evidence="4" id="KW-1185">Reference proteome</keyword>
<evidence type="ECO:0000313" key="3">
    <source>
        <dbReference type="EMBL" id="KAK7012258.1"/>
    </source>
</evidence>
<feature type="compositionally biased region" description="Basic and acidic residues" evidence="1">
    <location>
        <begin position="567"/>
        <end position="624"/>
    </location>
</feature>
<feature type="region of interest" description="Disordered" evidence="1">
    <location>
        <begin position="176"/>
        <end position="491"/>
    </location>
</feature>
<protein>
    <submittedName>
        <fullName evidence="3">Zds-C domain-containing protein</fullName>
    </submittedName>
</protein>
<proteinExistence type="predicted"/>
<feature type="compositionally biased region" description="Low complexity" evidence="1">
    <location>
        <begin position="373"/>
        <end position="390"/>
    </location>
</feature>
<feature type="domain" description="Protein Zds1 C-terminal" evidence="2">
    <location>
        <begin position="493"/>
        <end position="545"/>
    </location>
</feature>
<feature type="region of interest" description="Disordered" evidence="1">
    <location>
        <begin position="15"/>
        <end position="73"/>
    </location>
</feature>
<dbReference type="AlphaFoldDB" id="A0AAW0AIA2"/>
<dbReference type="EMBL" id="JAWWNJ010000066">
    <property type="protein sequence ID" value="KAK7012258.1"/>
    <property type="molecule type" value="Genomic_DNA"/>
</dbReference>
<dbReference type="InterPro" id="IPR040206">
    <property type="entry name" value="Zds1/2"/>
</dbReference>
<feature type="compositionally biased region" description="Low complexity" evidence="1">
    <location>
        <begin position="782"/>
        <end position="795"/>
    </location>
</feature>
<feature type="compositionally biased region" description="Basic and acidic residues" evidence="1">
    <location>
        <begin position="655"/>
        <end position="664"/>
    </location>
</feature>
<sequence length="854" mass="93198">METTRYDIEREVEALKDLRRRSTAPGALTLDPDLPNQNPPSPTAPYRSPDAGPSARPSPDPAPSQDPNSDDPLHLFWVPAIASISHQTKTTRADDTVVPLRRNRSIFSSNQNQGPQLTISDLQKLEELAEHASTSDDPAKLRNILRRSLSLNVSPLALDDDATDLGDEADQPIVGAGKFLRRTPRTRIRKPNLPGDGNGHRFGESRRRGPSARSATSPVLQRTSSDISSSDHGESVESVTPRARATFSEEGPPPDRPDSFSEEALIYDAYAREDDDDEVSGPPSLPPVLITSSPPSAFLDFGEVPPTPDLLPPQEVQPVPEPAPLEGLPPVIHQPQPTRLLSPSASDTYQAQPTPPSRTPSPPAAEPAPEPFTPATSPPASSFLSTSPSPQRKEKDKKGLFGKWGGDKEKSSKASKKEREKEERREKEQREKEKESGFFGSLFGSKKKHDVAPETTSLHGGREAAQALLGQSQRAPRSPGPPSPMGGMPGMMGGAGGINNYSRYPIHVERAIYRLSHIKLANPRRPLYEQVLISNLMFWYLGVINKAQAAAQAEQAAQAAAANGPPEEDKERVERERVEREAAQAAQERAEKERMEQERVEREQRERAEREQWEMEKKKREASPRRGALTKAVPPGAGPQQRRAEMPVKGPQYEMQHRVMEKEYAGYNGNGAMRPNPSSPGPGQQPYPRQHPPPEHYTILRARTMQHQQQQRLPPGAMPPVDQSTWLVGQPPPRKQATSSPPPMAANSAPQRRSRSPPPPNMNQQPMPVFNAEGGQGGARLGGRSLSATAAVPSAVTPPPATNGKIRKGQSAYAGTANGQRKPRAGDGAQPAVNGAGGEEEDMPLAIWQRQQRR</sequence>
<feature type="compositionally biased region" description="Basic and acidic residues" evidence="1">
    <location>
        <begin position="391"/>
        <end position="436"/>
    </location>
</feature>
<dbReference type="InterPro" id="IPR013941">
    <property type="entry name" value="ZDS1_C"/>
</dbReference>
<feature type="compositionally biased region" description="Pro residues" evidence="1">
    <location>
        <begin position="677"/>
        <end position="691"/>
    </location>
</feature>
<dbReference type="PANTHER" id="PTHR28089">
    <property type="entry name" value="PROTEIN ZDS1-RELATED"/>
    <property type="match status" value="1"/>
</dbReference>
<evidence type="ECO:0000313" key="4">
    <source>
        <dbReference type="Proteomes" id="UP001362999"/>
    </source>
</evidence>
<accession>A0AAW0AIA2</accession>
<comment type="caution">
    <text evidence="3">The sequence shown here is derived from an EMBL/GenBank/DDBJ whole genome shotgun (WGS) entry which is preliminary data.</text>
</comment>
<dbReference type="GO" id="GO:0030010">
    <property type="term" value="P:establishment of cell polarity"/>
    <property type="evidence" value="ECO:0007669"/>
    <property type="project" value="TreeGrafter"/>
</dbReference>
<dbReference type="GO" id="GO:0005737">
    <property type="term" value="C:cytoplasm"/>
    <property type="evidence" value="ECO:0007669"/>
    <property type="project" value="TreeGrafter"/>
</dbReference>
<reference evidence="3 4" key="1">
    <citation type="journal article" date="2024" name="J Genomics">
        <title>Draft genome sequencing and assembly of Favolaschia claudopus CIRM-BRFM 2984 isolated from oak limbs.</title>
        <authorList>
            <person name="Navarro D."/>
            <person name="Drula E."/>
            <person name="Chaduli D."/>
            <person name="Cazenave R."/>
            <person name="Ahrendt S."/>
            <person name="Wang J."/>
            <person name="Lipzen A."/>
            <person name="Daum C."/>
            <person name="Barry K."/>
            <person name="Grigoriev I.V."/>
            <person name="Favel A."/>
            <person name="Rosso M.N."/>
            <person name="Martin F."/>
        </authorList>
    </citation>
    <scope>NUCLEOTIDE SEQUENCE [LARGE SCALE GENOMIC DNA]</scope>
    <source>
        <strain evidence="3 4">CIRM-BRFM 2984</strain>
    </source>
</reference>
<dbReference type="Pfam" id="PF08632">
    <property type="entry name" value="Zds_C"/>
    <property type="match status" value="1"/>
</dbReference>